<dbReference type="Pfam" id="PF00027">
    <property type="entry name" value="cNMP_binding"/>
    <property type="match status" value="1"/>
</dbReference>
<evidence type="ECO:0000313" key="2">
    <source>
        <dbReference type="EMBL" id="NLR67542.1"/>
    </source>
</evidence>
<name>A0A847RWY2_9BACT</name>
<feature type="domain" description="Cyclic nucleotide-binding" evidence="1">
    <location>
        <begin position="37"/>
        <end position="123"/>
    </location>
</feature>
<dbReference type="EMBL" id="JABAIA010000003">
    <property type="protein sequence ID" value="NLR67542.1"/>
    <property type="molecule type" value="Genomic_DNA"/>
</dbReference>
<dbReference type="InterPro" id="IPR018490">
    <property type="entry name" value="cNMP-bd_dom_sf"/>
</dbReference>
<evidence type="ECO:0000259" key="1">
    <source>
        <dbReference type="Pfam" id="PF00027"/>
    </source>
</evidence>
<gene>
    <name evidence="2" type="ORF">HGH92_24775</name>
</gene>
<dbReference type="SUPFAM" id="SSF51206">
    <property type="entry name" value="cAMP-binding domain-like"/>
    <property type="match status" value="1"/>
</dbReference>
<dbReference type="CDD" id="cd00038">
    <property type="entry name" value="CAP_ED"/>
    <property type="match status" value="1"/>
</dbReference>
<dbReference type="RefSeq" id="WP_168873497.1">
    <property type="nucleotide sequence ID" value="NZ_JABAIA010000003.1"/>
</dbReference>
<comment type="caution">
    <text evidence="2">The sequence shown here is derived from an EMBL/GenBank/DDBJ whole genome shotgun (WGS) entry which is preliminary data.</text>
</comment>
<organism evidence="2 3">
    <name type="scientific">Chitinophaga varians</name>
    <dbReference type="NCBI Taxonomy" id="2202339"/>
    <lineage>
        <taxon>Bacteria</taxon>
        <taxon>Pseudomonadati</taxon>
        <taxon>Bacteroidota</taxon>
        <taxon>Chitinophagia</taxon>
        <taxon>Chitinophagales</taxon>
        <taxon>Chitinophagaceae</taxon>
        <taxon>Chitinophaga</taxon>
    </lineage>
</organism>
<reference evidence="2 3" key="1">
    <citation type="submission" date="2020-04" db="EMBL/GenBank/DDBJ databases">
        <authorList>
            <person name="Yin C."/>
        </authorList>
    </citation>
    <scope>NUCLEOTIDE SEQUENCE [LARGE SCALE GENOMIC DNA]</scope>
    <source>
        <strain evidence="2 3">Ae27</strain>
    </source>
</reference>
<dbReference type="AlphaFoldDB" id="A0A847RWY2"/>
<dbReference type="InterPro" id="IPR000595">
    <property type="entry name" value="cNMP-bd_dom"/>
</dbReference>
<evidence type="ECO:0000313" key="3">
    <source>
        <dbReference type="Proteomes" id="UP000570474"/>
    </source>
</evidence>
<dbReference type="Proteomes" id="UP000570474">
    <property type="component" value="Unassembled WGS sequence"/>
</dbReference>
<dbReference type="Gene3D" id="2.60.120.10">
    <property type="entry name" value="Jelly Rolls"/>
    <property type="match status" value="1"/>
</dbReference>
<proteinExistence type="predicted"/>
<sequence length="196" mass="23110">MNTNNLWDYTPLKSYLSTLATFEEQEWEWLNELLCIKQFDTKEYFNRAGSRCKTIGFILKGCFRWVKNLDGIERTFDFATENDFVTDYISILLRKPGEVDIVAVEPTTMICIDAENMLKLFDRSYSWQKAGRHLAEQTACYSMERLLASYYDTPQARYKRLMLTSPELFLRIPHHILANFLGMTKETLSRLRNINI</sequence>
<dbReference type="InterPro" id="IPR014710">
    <property type="entry name" value="RmlC-like_jellyroll"/>
</dbReference>
<keyword evidence="3" id="KW-1185">Reference proteome</keyword>
<accession>A0A847RWY2</accession>
<protein>
    <submittedName>
        <fullName evidence="2">Crp/Fnr family transcriptional regulator</fullName>
    </submittedName>
</protein>